<name>A0A3S2U857_9BACI</name>
<feature type="coiled-coil region" evidence="1">
    <location>
        <begin position="44"/>
        <end position="71"/>
    </location>
</feature>
<dbReference type="InterPro" id="IPR021682">
    <property type="entry name" value="DUF2933"/>
</dbReference>
<evidence type="ECO:0000313" key="3">
    <source>
        <dbReference type="EMBL" id="RVT59408.1"/>
    </source>
</evidence>
<keyword evidence="2" id="KW-0472">Membrane</keyword>
<accession>A0A3S2U857</accession>
<dbReference type="AlphaFoldDB" id="A0A3S2U857"/>
<evidence type="ECO:0000256" key="1">
    <source>
        <dbReference type="SAM" id="Coils"/>
    </source>
</evidence>
<proteinExistence type="predicted"/>
<keyword evidence="4" id="KW-1185">Reference proteome</keyword>
<dbReference type="Pfam" id="PF11666">
    <property type="entry name" value="DUF2933"/>
    <property type="match status" value="1"/>
</dbReference>
<comment type="caution">
    <text evidence="3">The sequence shown here is derived from an EMBL/GenBank/DDBJ whole genome shotgun (WGS) entry which is preliminary data.</text>
</comment>
<keyword evidence="1" id="KW-0175">Coiled coil</keyword>
<keyword evidence="2" id="KW-0812">Transmembrane</keyword>
<dbReference type="RefSeq" id="WP_127739803.1">
    <property type="nucleotide sequence ID" value="NZ_CP196005.1"/>
</dbReference>
<dbReference type="GeneID" id="87619659"/>
<sequence>MTLVQILILLLCPLMMLFCMKGMFSGNKDKIKNSDHQQVSQTELQSLHIKMADLIEQNHNLTKEIHSLKEQKNHTP</sequence>
<reference evidence="3 4" key="1">
    <citation type="submission" date="2019-01" db="EMBL/GenBank/DDBJ databases">
        <title>Bacillus sp. M5HDSG1-1, whole genome shotgun sequence.</title>
        <authorList>
            <person name="Tuo L."/>
        </authorList>
    </citation>
    <scope>NUCLEOTIDE SEQUENCE [LARGE SCALE GENOMIC DNA]</scope>
    <source>
        <strain evidence="3 4">M5HDSG1-1</strain>
    </source>
</reference>
<evidence type="ECO:0000313" key="4">
    <source>
        <dbReference type="Proteomes" id="UP000288024"/>
    </source>
</evidence>
<feature type="transmembrane region" description="Helical" evidence="2">
    <location>
        <begin position="6"/>
        <end position="24"/>
    </location>
</feature>
<organism evidence="3 4">
    <name type="scientific">Niallia taxi</name>
    <dbReference type="NCBI Taxonomy" id="2499688"/>
    <lineage>
        <taxon>Bacteria</taxon>
        <taxon>Bacillati</taxon>
        <taxon>Bacillota</taxon>
        <taxon>Bacilli</taxon>
        <taxon>Bacillales</taxon>
        <taxon>Bacillaceae</taxon>
        <taxon>Niallia</taxon>
    </lineage>
</organism>
<dbReference type="Proteomes" id="UP000288024">
    <property type="component" value="Unassembled WGS sequence"/>
</dbReference>
<gene>
    <name evidence="3" type="ORF">EM808_19080</name>
</gene>
<evidence type="ECO:0000256" key="2">
    <source>
        <dbReference type="SAM" id="Phobius"/>
    </source>
</evidence>
<dbReference type="EMBL" id="RZTZ01000009">
    <property type="protein sequence ID" value="RVT59408.1"/>
    <property type="molecule type" value="Genomic_DNA"/>
</dbReference>
<keyword evidence="2" id="KW-1133">Transmembrane helix</keyword>
<protein>
    <submittedName>
        <fullName evidence="3">DUF2933 domain-containing protein</fullName>
    </submittedName>
</protein>